<protein>
    <submittedName>
        <fullName evidence="7">Methionyl-tRNA synthetase</fullName>
    </submittedName>
</protein>
<dbReference type="InterPro" id="IPR015413">
    <property type="entry name" value="Methionyl/Leucyl_tRNA_Synth"/>
</dbReference>
<accession>T1B8N1</accession>
<dbReference type="PANTHER" id="PTHR45765:SF1">
    <property type="entry name" value="METHIONINE--TRNA LIGASE, CYTOPLASMIC"/>
    <property type="match status" value="1"/>
</dbReference>
<dbReference type="Gene3D" id="3.40.50.620">
    <property type="entry name" value="HUPs"/>
    <property type="match status" value="1"/>
</dbReference>
<evidence type="ECO:0000256" key="3">
    <source>
        <dbReference type="ARBA" id="ARBA00022840"/>
    </source>
</evidence>
<dbReference type="SUPFAM" id="SSF52374">
    <property type="entry name" value="Nucleotidylyl transferase"/>
    <property type="match status" value="1"/>
</dbReference>
<feature type="non-terminal residue" evidence="7">
    <location>
        <position position="75"/>
    </location>
</feature>
<evidence type="ECO:0000256" key="1">
    <source>
        <dbReference type="ARBA" id="ARBA00022598"/>
    </source>
</evidence>
<keyword evidence="3" id="KW-0067">ATP-binding</keyword>
<dbReference type="GO" id="GO:0004825">
    <property type="term" value="F:methionine-tRNA ligase activity"/>
    <property type="evidence" value="ECO:0007669"/>
    <property type="project" value="InterPro"/>
</dbReference>
<dbReference type="GO" id="GO:0005829">
    <property type="term" value="C:cytosol"/>
    <property type="evidence" value="ECO:0007669"/>
    <property type="project" value="TreeGrafter"/>
</dbReference>
<dbReference type="GO" id="GO:0005524">
    <property type="term" value="F:ATP binding"/>
    <property type="evidence" value="ECO:0007669"/>
    <property type="project" value="UniProtKB-KW"/>
</dbReference>
<dbReference type="GO" id="GO:0006431">
    <property type="term" value="P:methionyl-tRNA aminoacylation"/>
    <property type="evidence" value="ECO:0007669"/>
    <property type="project" value="TreeGrafter"/>
</dbReference>
<organism evidence="7">
    <name type="scientific">mine drainage metagenome</name>
    <dbReference type="NCBI Taxonomy" id="410659"/>
    <lineage>
        <taxon>unclassified sequences</taxon>
        <taxon>metagenomes</taxon>
        <taxon>ecological metagenomes</taxon>
    </lineage>
</organism>
<keyword evidence="1" id="KW-0436">Ligase</keyword>
<dbReference type="PANTHER" id="PTHR45765">
    <property type="entry name" value="METHIONINE--TRNA LIGASE"/>
    <property type="match status" value="1"/>
</dbReference>
<dbReference type="Pfam" id="PF09334">
    <property type="entry name" value="tRNA-synt_1g"/>
    <property type="match status" value="1"/>
</dbReference>
<feature type="domain" description="Methionyl/Leucyl tRNA synthetase" evidence="6">
    <location>
        <begin position="1"/>
        <end position="74"/>
    </location>
</feature>
<name>T1B8N1_9ZZZZ</name>
<reference evidence="7" key="2">
    <citation type="journal article" date="2014" name="ISME J.">
        <title>Microbial stratification in low pH oxic and suboxic macroscopic growths along an acid mine drainage.</title>
        <authorList>
            <person name="Mendez-Garcia C."/>
            <person name="Mesa V."/>
            <person name="Sprenger R.R."/>
            <person name="Richter M."/>
            <person name="Diez M.S."/>
            <person name="Solano J."/>
            <person name="Bargiela R."/>
            <person name="Golyshina O.V."/>
            <person name="Manteca A."/>
            <person name="Ramos J.L."/>
            <person name="Gallego J.R."/>
            <person name="Llorente I."/>
            <person name="Martins Dos Santos V.A."/>
            <person name="Jensen O.N."/>
            <person name="Pelaez A.I."/>
            <person name="Sanchez J."/>
            <person name="Ferrer M."/>
        </authorList>
    </citation>
    <scope>NUCLEOTIDE SEQUENCE</scope>
</reference>
<sequence>YRTPDNVHVHGFITVSGEKMSKSRGTGISPLRYLEIGMNPEWLRYYIAAKLNANVEDVDFNPDDFVARVNSDLIG</sequence>
<dbReference type="InterPro" id="IPR014729">
    <property type="entry name" value="Rossmann-like_a/b/a_fold"/>
</dbReference>
<evidence type="ECO:0000256" key="2">
    <source>
        <dbReference type="ARBA" id="ARBA00022741"/>
    </source>
</evidence>
<feature type="non-terminal residue" evidence="7">
    <location>
        <position position="1"/>
    </location>
</feature>
<evidence type="ECO:0000256" key="5">
    <source>
        <dbReference type="ARBA" id="ARBA00023146"/>
    </source>
</evidence>
<reference evidence="7" key="1">
    <citation type="submission" date="2013-08" db="EMBL/GenBank/DDBJ databases">
        <authorList>
            <person name="Mendez C."/>
            <person name="Richter M."/>
            <person name="Ferrer M."/>
            <person name="Sanchez J."/>
        </authorList>
    </citation>
    <scope>NUCLEOTIDE SEQUENCE</scope>
</reference>
<dbReference type="AlphaFoldDB" id="T1B8N1"/>
<evidence type="ECO:0000313" key="7">
    <source>
        <dbReference type="EMBL" id="EQD64828.1"/>
    </source>
</evidence>
<keyword evidence="5 7" id="KW-0030">Aminoacyl-tRNA synthetase</keyword>
<dbReference type="EMBL" id="AUZZ01001298">
    <property type="protein sequence ID" value="EQD64828.1"/>
    <property type="molecule type" value="Genomic_DNA"/>
</dbReference>
<evidence type="ECO:0000256" key="4">
    <source>
        <dbReference type="ARBA" id="ARBA00022917"/>
    </source>
</evidence>
<proteinExistence type="predicted"/>
<dbReference type="InterPro" id="IPR023458">
    <property type="entry name" value="Met-tRNA_ligase_1"/>
</dbReference>
<evidence type="ECO:0000259" key="6">
    <source>
        <dbReference type="Pfam" id="PF09334"/>
    </source>
</evidence>
<comment type="caution">
    <text evidence="7">The sequence shown here is derived from an EMBL/GenBank/DDBJ whole genome shotgun (WGS) entry which is preliminary data.</text>
</comment>
<keyword evidence="2" id="KW-0547">Nucleotide-binding</keyword>
<keyword evidence="4" id="KW-0648">Protein biosynthesis</keyword>
<gene>
    <name evidence="7" type="ORF">B2A_01832</name>
</gene>